<dbReference type="InterPro" id="IPR004652">
    <property type="entry name" value="DusB-like"/>
</dbReference>
<protein>
    <recommendedName>
        <fullName evidence="8">DUS-like FMN-binding domain-containing protein</fullName>
    </recommendedName>
</protein>
<evidence type="ECO:0000256" key="2">
    <source>
        <dbReference type="ARBA" id="ARBA00022630"/>
    </source>
</evidence>
<evidence type="ECO:0000256" key="3">
    <source>
        <dbReference type="ARBA" id="ARBA00022643"/>
    </source>
</evidence>
<dbReference type="SUPFAM" id="SSF51395">
    <property type="entry name" value="FMN-linked oxidoreductases"/>
    <property type="match status" value="1"/>
</dbReference>
<feature type="region of interest" description="Disordered" evidence="7">
    <location>
        <begin position="1"/>
        <end position="23"/>
    </location>
</feature>
<feature type="region of interest" description="Disordered" evidence="7">
    <location>
        <begin position="99"/>
        <end position="124"/>
    </location>
</feature>
<proteinExistence type="predicted"/>
<dbReference type="InterPro" id="IPR024036">
    <property type="entry name" value="tRNA-dHydroUridine_Synthase_C"/>
</dbReference>
<gene>
    <name evidence="9" type="ORF">BAAM0483_06640</name>
</gene>
<feature type="compositionally biased region" description="Polar residues" evidence="7">
    <location>
        <begin position="102"/>
        <end position="114"/>
    </location>
</feature>
<evidence type="ECO:0000256" key="1">
    <source>
        <dbReference type="ARBA" id="ARBA00001917"/>
    </source>
</evidence>
<dbReference type="GO" id="GO:0050660">
    <property type="term" value="F:flavin adenine dinucleotide binding"/>
    <property type="evidence" value="ECO:0007669"/>
    <property type="project" value="InterPro"/>
</dbReference>
<dbReference type="EMBL" id="AWFK01000010">
    <property type="protein sequence ID" value="KOA48911.1"/>
    <property type="molecule type" value="Genomic_DNA"/>
</dbReference>
<evidence type="ECO:0000313" key="9">
    <source>
        <dbReference type="EMBL" id="KOA48911.1"/>
    </source>
</evidence>
<dbReference type="PANTHER" id="PTHR45846">
    <property type="entry name" value="TRNA-DIHYDROURIDINE(47) SYNTHASE [NAD(P)(+)]-LIKE"/>
    <property type="match status" value="1"/>
</dbReference>
<evidence type="ECO:0000256" key="7">
    <source>
        <dbReference type="SAM" id="MobiDB-lite"/>
    </source>
</evidence>
<dbReference type="CDD" id="cd02801">
    <property type="entry name" value="DUS_like_FMN"/>
    <property type="match status" value="1"/>
</dbReference>
<dbReference type="InterPro" id="IPR035587">
    <property type="entry name" value="DUS-like_FMN-bd"/>
</dbReference>
<name>A0AB34T8C5_9BIFI</name>
<dbReference type="GO" id="GO:0017150">
    <property type="term" value="F:tRNA dihydrouridine synthase activity"/>
    <property type="evidence" value="ECO:0007669"/>
    <property type="project" value="InterPro"/>
</dbReference>
<dbReference type="PANTHER" id="PTHR45846:SF1">
    <property type="entry name" value="TRNA-DIHYDROURIDINE(47) SYNTHASE [NAD(P)(+)]-LIKE"/>
    <property type="match status" value="1"/>
</dbReference>
<dbReference type="AlphaFoldDB" id="A0AB34T8C5"/>
<dbReference type="PROSITE" id="PS01136">
    <property type="entry name" value="UPF0034"/>
    <property type="match status" value="1"/>
</dbReference>
<comment type="caution">
    <text evidence="9">The sequence shown here is derived from an EMBL/GenBank/DDBJ whole genome shotgun (WGS) entry which is preliminary data.</text>
</comment>
<evidence type="ECO:0000313" key="10">
    <source>
        <dbReference type="Proteomes" id="UP000037239"/>
    </source>
</evidence>
<dbReference type="GO" id="GO:0003723">
    <property type="term" value="F:RNA binding"/>
    <property type="evidence" value="ECO:0007669"/>
    <property type="project" value="TreeGrafter"/>
</dbReference>
<feature type="compositionally biased region" description="Low complexity" evidence="7">
    <location>
        <begin position="9"/>
        <end position="23"/>
    </location>
</feature>
<dbReference type="Pfam" id="PF01207">
    <property type="entry name" value="Dus"/>
    <property type="match status" value="1"/>
</dbReference>
<keyword evidence="3" id="KW-0288">FMN</keyword>
<evidence type="ECO:0000259" key="8">
    <source>
        <dbReference type="Pfam" id="PF01207"/>
    </source>
</evidence>
<evidence type="ECO:0000256" key="6">
    <source>
        <dbReference type="ARBA" id="ARBA00023002"/>
    </source>
</evidence>
<keyword evidence="4" id="KW-0819">tRNA processing</keyword>
<dbReference type="Proteomes" id="UP000037239">
    <property type="component" value="Unassembled WGS sequence"/>
</dbReference>
<accession>A0AB34T8C5</accession>
<evidence type="ECO:0000256" key="5">
    <source>
        <dbReference type="ARBA" id="ARBA00022857"/>
    </source>
</evidence>
<sequence>MTRCSRSAWRSPRSPTTWPSASTTSARACRSSRCRWVAPNGPSPCISPRPVVCTDPPCINRLRPVCLRLRDAGDFAYEVCVRIIHTVFCTIRTHERGDMSEQETILNTSRQGDASQDARDCADAGARHEPVSAGPLAPIRLGDVMVNTPVMLSPMAGVTNWPFRVQCEEYGPDGLYVAEMVTARALVERNPKALRLCRFAPSERIRSLQLYGVNPSIMEQAARFLVDNGMMDHLDLNFGCPVPKVTRRGGGSALPWKTDLFTEIVQRVVTVCAPANIPVTAKIRVGLDHEHETFLEAGHIAQEEGCSAVTLHARTTAEYYGGHSDWSRIGELVGALDIPVFGNGDIWGAEDAIAMVNETGCAGVAIGRGCQGRPWLFGNIGNAFAGSDVRINPTLGEVGRIIMRHAELLTEFYDGDERMAVHDLRKHVAWYLKGFPVGGFTRRAFMECESLKDVREQVDALDPNIEYPERVVDQPRGRVRFAKKVHLPYGWLDSRTTTHEERERLFGDDPMDASY</sequence>
<dbReference type="Gene3D" id="1.10.1200.80">
    <property type="entry name" value="Putative flavin oxidoreducatase, domain 2"/>
    <property type="match status" value="1"/>
</dbReference>
<dbReference type="NCBIfam" id="TIGR00737">
    <property type="entry name" value="nifR3_yhdG"/>
    <property type="match status" value="1"/>
</dbReference>
<comment type="cofactor">
    <cofactor evidence="1">
        <name>FMN</name>
        <dbReference type="ChEBI" id="CHEBI:58210"/>
    </cofactor>
</comment>
<evidence type="ECO:0000256" key="4">
    <source>
        <dbReference type="ARBA" id="ARBA00022694"/>
    </source>
</evidence>
<keyword evidence="2" id="KW-0285">Flavoprotein</keyword>
<feature type="domain" description="DUS-like FMN-binding" evidence="8">
    <location>
        <begin position="151"/>
        <end position="459"/>
    </location>
</feature>
<organism evidence="9 10">
    <name type="scientific">Bifidobacterium animalis subsp. animalis MCC 0483</name>
    <dbReference type="NCBI Taxonomy" id="1365955"/>
    <lineage>
        <taxon>Bacteria</taxon>
        <taxon>Bacillati</taxon>
        <taxon>Actinomycetota</taxon>
        <taxon>Actinomycetes</taxon>
        <taxon>Bifidobacteriales</taxon>
        <taxon>Bifidobacteriaceae</taxon>
        <taxon>Bifidobacterium</taxon>
    </lineage>
</organism>
<dbReference type="InterPro" id="IPR013785">
    <property type="entry name" value="Aldolase_TIM"/>
</dbReference>
<dbReference type="InterPro" id="IPR018517">
    <property type="entry name" value="tRNA_hU_synthase_CS"/>
</dbReference>
<dbReference type="Gene3D" id="3.20.20.70">
    <property type="entry name" value="Aldolase class I"/>
    <property type="match status" value="1"/>
</dbReference>
<keyword evidence="6" id="KW-0560">Oxidoreductase</keyword>
<reference evidence="9 10" key="1">
    <citation type="journal article" date="2015" name="Int J Genomics">
        <title>Comparative Genomics Revealed Genetic Diversity and Species/Strain-Level Differences in Carbohydrate Metabolism of Three Probiotic Bifidobacterial Species.</title>
        <authorList>
            <person name="Odamaki T."/>
            <person name="Horigome A."/>
            <person name="Sugahara H."/>
            <person name="Hashikura N."/>
            <person name="Minami J."/>
            <person name="Xiao J.Z."/>
            <person name="Abe F."/>
        </authorList>
    </citation>
    <scope>NUCLEOTIDE SEQUENCE [LARGE SCALE GENOMIC DNA]</scope>
    <source>
        <strain evidence="9 10">MCC 0483</strain>
    </source>
</reference>
<keyword evidence="5" id="KW-0521">NADP</keyword>